<proteinExistence type="predicted"/>
<feature type="compositionally biased region" description="Low complexity" evidence="3">
    <location>
        <begin position="20"/>
        <end position="34"/>
    </location>
</feature>
<name>A0AAV5WIX6_9BILA</name>
<reference evidence="5" key="1">
    <citation type="submission" date="2023-10" db="EMBL/GenBank/DDBJ databases">
        <title>Genome assembly of Pristionchus species.</title>
        <authorList>
            <person name="Yoshida K."/>
            <person name="Sommer R.J."/>
        </authorList>
    </citation>
    <scope>NUCLEOTIDE SEQUENCE</scope>
    <source>
        <strain evidence="5">RS5133</strain>
    </source>
</reference>
<feature type="region of interest" description="Disordered" evidence="3">
    <location>
        <begin position="1"/>
        <end position="88"/>
    </location>
</feature>
<evidence type="ECO:0000313" key="5">
    <source>
        <dbReference type="EMBL" id="GMT30962.1"/>
    </source>
</evidence>
<dbReference type="Pfam" id="PF00017">
    <property type="entry name" value="SH2"/>
    <property type="match status" value="1"/>
</dbReference>
<feature type="compositionally biased region" description="Basic and acidic residues" evidence="3">
    <location>
        <begin position="39"/>
        <end position="50"/>
    </location>
</feature>
<feature type="compositionally biased region" description="Basic and acidic residues" evidence="3">
    <location>
        <begin position="75"/>
        <end position="88"/>
    </location>
</feature>
<gene>
    <name evidence="5" type="ORF">PFISCL1PPCAC_22259</name>
</gene>
<evidence type="ECO:0000256" key="1">
    <source>
        <dbReference type="ARBA" id="ARBA00022999"/>
    </source>
</evidence>
<dbReference type="PROSITE" id="PS50001">
    <property type="entry name" value="SH2"/>
    <property type="match status" value="1"/>
</dbReference>
<dbReference type="InterPro" id="IPR036860">
    <property type="entry name" value="SH2_dom_sf"/>
</dbReference>
<accession>A0AAV5WIX6</accession>
<dbReference type="Gene3D" id="3.30.505.10">
    <property type="entry name" value="SH2 domain"/>
    <property type="match status" value="1"/>
</dbReference>
<keyword evidence="1 2" id="KW-0727">SH2 domain</keyword>
<dbReference type="Proteomes" id="UP001432322">
    <property type="component" value="Unassembled WGS sequence"/>
</dbReference>
<dbReference type="GO" id="GO:0001784">
    <property type="term" value="F:phosphotyrosine residue binding"/>
    <property type="evidence" value="ECO:0007669"/>
    <property type="project" value="TreeGrafter"/>
</dbReference>
<dbReference type="SMART" id="SM00252">
    <property type="entry name" value="SH2"/>
    <property type="match status" value="1"/>
</dbReference>
<comment type="caution">
    <text evidence="5">The sequence shown here is derived from an EMBL/GenBank/DDBJ whole genome shotgun (WGS) entry which is preliminary data.</text>
</comment>
<feature type="domain" description="SH2" evidence="4">
    <location>
        <begin position="95"/>
        <end position="191"/>
    </location>
</feature>
<dbReference type="InterPro" id="IPR000980">
    <property type="entry name" value="SH2"/>
</dbReference>
<evidence type="ECO:0000313" key="6">
    <source>
        <dbReference type="Proteomes" id="UP001432322"/>
    </source>
</evidence>
<dbReference type="SUPFAM" id="SSF55550">
    <property type="entry name" value="SH2 domain"/>
    <property type="match status" value="1"/>
</dbReference>
<protein>
    <recommendedName>
        <fullName evidence="4">SH2 domain-containing protein</fullName>
    </recommendedName>
</protein>
<dbReference type="AlphaFoldDB" id="A0AAV5WIX6"/>
<sequence>MRTSINESGGGGGNTMPMVSTTSHDCISSSSTGSLRYTAEPRRSDMEDPRLLSSPHFRPSGEGRESSRRRSSRGGGERVEESEENGRRRRIDESCILPDMDRVEAEKRLHDRPTGDFILRWRDDGISAALSLRAHEGVLHLKIDRIAERWIVGEGARFRSISQAISFYRKNPLPIRGARHICLLECLSVPRRSEENLARL</sequence>
<evidence type="ECO:0000259" key="4">
    <source>
        <dbReference type="PROSITE" id="PS50001"/>
    </source>
</evidence>
<dbReference type="PANTHER" id="PTHR15127:SF32">
    <property type="entry name" value="HEAVYWEIGHT, ISOFORM A"/>
    <property type="match status" value="1"/>
</dbReference>
<feature type="compositionally biased region" description="Basic and acidic residues" evidence="3">
    <location>
        <begin position="59"/>
        <end position="68"/>
    </location>
</feature>
<organism evidence="5 6">
    <name type="scientific">Pristionchus fissidentatus</name>
    <dbReference type="NCBI Taxonomy" id="1538716"/>
    <lineage>
        <taxon>Eukaryota</taxon>
        <taxon>Metazoa</taxon>
        <taxon>Ecdysozoa</taxon>
        <taxon>Nematoda</taxon>
        <taxon>Chromadorea</taxon>
        <taxon>Rhabditida</taxon>
        <taxon>Rhabditina</taxon>
        <taxon>Diplogasteromorpha</taxon>
        <taxon>Diplogasteroidea</taxon>
        <taxon>Neodiplogasteridae</taxon>
        <taxon>Pristionchus</taxon>
    </lineage>
</organism>
<dbReference type="EMBL" id="BTSY01000005">
    <property type="protein sequence ID" value="GMT30962.1"/>
    <property type="molecule type" value="Genomic_DNA"/>
</dbReference>
<dbReference type="InterPro" id="IPR051846">
    <property type="entry name" value="SH2_domain_adapters"/>
</dbReference>
<keyword evidence="6" id="KW-1185">Reference proteome</keyword>
<evidence type="ECO:0000256" key="2">
    <source>
        <dbReference type="PROSITE-ProRule" id="PRU00191"/>
    </source>
</evidence>
<dbReference type="PANTHER" id="PTHR15127">
    <property type="entry name" value="HEAVYWEIGHT, ISOFORM A"/>
    <property type="match status" value="1"/>
</dbReference>
<evidence type="ECO:0000256" key="3">
    <source>
        <dbReference type="SAM" id="MobiDB-lite"/>
    </source>
</evidence>